<dbReference type="InterPro" id="IPR032697">
    <property type="entry name" value="SQ_cyclase_N"/>
</dbReference>
<evidence type="ECO:0000313" key="6">
    <source>
        <dbReference type="EMBL" id="PRQ02515.1"/>
    </source>
</evidence>
<comment type="similarity">
    <text evidence="2">Belongs to the terpene cyclase/mutase family.</text>
</comment>
<evidence type="ECO:0000256" key="1">
    <source>
        <dbReference type="ARBA" id="ARBA00004999"/>
    </source>
</evidence>
<keyword evidence="7" id="KW-1185">Reference proteome</keyword>
<keyword evidence="3" id="KW-0677">Repeat</keyword>
<organism evidence="6 7">
    <name type="scientific">Enhygromyxa salina</name>
    <dbReference type="NCBI Taxonomy" id="215803"/>
    <lineage>
        <taxon>Bacteria</taxon>
        <taxon>Pseudomonadati</taxon>
        <taxon>Myxococcota</taxon>
        <taxon>Polyangia</taxon>
        <taxon>Nannocystales</taxon>
        <taxon>Nannocystaceae</taxon>
        <taxon>Enhygromyxa</taxon>
    </lineage>
</organism>
<dbReference type="Pfam" id="PF13243">
    <property type="entry name" value="SQHop_cyclase_C"/>
    <property type="match status" value="1"/>
</dbReference>
<dbReference type="RefSeq" id="WP_181197628.1">
    <property type="nucleotide sequence ID" value="NZ_PVNK01000114.1"/>
</dbReference>
<comment type="pathway">
    <text evidence="1">Secondary metabolite biosynthesis; hopanoid biosynthesis.</text>
</comment>
<dbReference type="Proteomes" id="UP000237968">
    <property type="component" value="Unassembled WGS sequence"/>
</dbReference>
<comment type="caution">
    <text evidence="6">The sequence shown here is derived from an EMBL/GenBank/DDBJ whole genome shotgun (WGS) entry which is preliminary data.</text>
</comment>
<proteinExistence type="inferred from homology"/>
<dbReference type="Pfam" id="PF13249">
    <property type="entry name" value="SQHop_cyclase_N"/>
    <property type="match status" value="1"/>
</dbReference>
<dbReference type="AlphaFoldDB" id="A0A2S9YBN3"/>
<dbReference type="GO" id="GO:0016866">
    <property type="term" value="F:intramolecular transferase activity"/>
    <property type="evidence" value="ECO:0007669"/>
    <property type="project" value="InterPro"/>
</dbReference>
<dbReference type="GO" id="GO:0005811">
    <property type="term" value="C:lipid droplet"/>
    <property type="evidence" value="ECO:0007669"/>
    <property type="project" value="InterPro"/>
</dbReference>
<feature type="domain" description="Squalene cyclase C-terminal" evidence="4">
    <location>
        <begin position="322"/>
        <end position="532"/>
    </location>
</feature>
<evidence type="ECO:0000259" key="4">
    <source>
        <dbReference type="Pfam" id="PF13243"/>
    </source>
</evidence>
<dbReference type="InterPro" id="IPR018333">
    <property type="entry name" value="Squalene_cyclase"/>
</dbReference>
<feature type="domain" description="Squalene cyclase N-terminal" evidence="5">
    <location>
        <begin position="43"/>
        <end position="290"/>
    </location>
</feature>
<reference evidence="6 7" key="1">
    <citation type="submission" date="2018-03" db="EMBL/GenBank/DDBJ databases">
        <title>Draft Genome Sequences of the Obligatory Marine Myxobacteria Enhygromyxa salina SWB005.</title>
        <authorList>
            <person name="Poehlein A."/>
            <person name="Moghaddam J.A."/>
            <person name="Harms H."/>
            <person name="Alanjari M."/>
            <person name="Koenig G.M."/>
            <person name="Daniel R."/>
            <person name="Schaeberle T.F."/>
        </authorList>
    </citation>
    <scope>NUCLEOTIDE SEQUENCE [LARGE SCALE GENOMIC DNA]</scope>
    <source>
        <strain evidence="6 7">SWB005</strain>
    </source>
</reference>
<dbReference type="EC" id="4.2.1.129" evidence="6"/>
<dbReference type="PANTHER" id="PTHR11764">
    <property type="entry name" value="TERPENE CYCLASE/MUTASE FAMILY MEMBER"/>
    <property type="match status" value="1"/>
</dbReference>
<evidence type="ECO:0000256" key="2">
    <source>
        <dbReference type="ARBA" id="ARBA00009755"/>
    </source>
</evidence>
<dbReference type="PANTHER" id="PTHR11764:SF20">
    <property type="entry name" value="LANOSTEROL SYNTHASE"/>
    <property type="match status" value="1"/>
</dbReference>
<evidence type="ECO:0000259" key="5">
    <source>
        <dbReference type="Pfam" id="PF13249"/>
    </source>
</evidence>
<gene>
    <name evidence="6" type="primary">shc_2</name>
    <name evidence="6" type="ORF">ENSA5_21600</name>
</gene>
<name>A0A2S9YBN3_9BACT</name>
<dbReference type="SUPFAM" id="SSF48239">
    <property type="entry name" value="Terpenoid cyclases/Protein prenyltransferases"/>
    <property type="match status" value="2"/>
</dbReference>
<sequence>MTVGGPLDAAIERSQSWCRTWWSRFHQPQPWLAAIPDVGPSCEVLLADALFHDLEPGEREGLLAWVRSQQHEDGSWRDMQGEPELSLTCLGYWARVQAGDDPESEDLVKALRVIHELGGARRANLCVRLWLAMAGTVEWDWVPAVPSELYLLPEFAPLSPARLSPWARQMVTALHLLAAGPAHIHVHDAAELLLYNRHDEPIPPRLTTPGLAGDLLQAFDTSIRLAHKLPRGAVRRRALTRARRWIEDSQQAHGGWFSARPTIYSLLALRVSGVRSDDPRMRRGLDYLRRARGIVAVEGSEPVLTLAQGLTGHPLAELASLGGAAGREPGEAVAGVHERLLAAEIARPGPWQRRADAPSGGWSVEADAEAHLDLRTTCSVLHAFRGTRTSATRASLRRAAEVMLAMQEPDGSFARFERGEADVPLSHLPWRDADQLNLGAPEDEGRVVLTAIVLRELAVLGWRREDDRIARACAWLEQAHAERGHLWSVATVAEVVRASAAQCVPDHPLRTACEQLLRSRQREDGSFGDELSTARALIAMIACGEPCVQAQRAARHLVARVGLLARETLADAPSLPDTELPGYGLSPRLRDPSAGVRDIHTALLSFRREVGELAPSPSESPA</sequence>
<dbReference type="SUPFAM" id="SSF81853">
    <property type="entry name" value="Family 10 polysaccharide lyase"/>
    <property type="match status" value="1"/>
</dbReference>
<dbReference type="EMBL" id="PVNK01000114">
    <property type="protein sequence ID" value="PRQ02515.1"/>
    <property type="molecule type" value="Genomic_DNA"/>
</dbReference>
<dbReference type="Gene3D" id="1.50.10.20">
    <property type="match status" value="2"/>
</dbReference>
<keyword evidence="6" id="KW-0456">Lyase</keyword>
<dbReference type="InterPro" id="IPR032696">
    <property type="entry name" value="SQ_cyclase_C"/>
</dbReference>
<dbReference type="InterPro" id="IPR008930">
    <property type="entry name" value="Terpenoid_cyclase/PrenylTrfase"/>
</dbReference>
<dbReference type="GO" id="GO:0016104">
    <property type="term" value="P:triterpenoid biosynthetic process"/>
    <property type="evidence" value="ECO:0007669"/>
    <property type="project" value="InterPro"/>
</dbReference>
<accession>A0A2S9YBN3</accession>
<evidence type="ECO:0000313" key="7">
    <source>
        <dbReference type="Proteomes" id="UP000237968"/>
    </source>
</evidence>
<protein>
    <submittedName>
        <fullName evidence="6">Squalene--hopene cyclase</fullName>
        <ecNumber evidence="6">4.2.1.129</ecNumber>
    </submittedName>
</protein>
<dbReference type="UniPathway" id="UPA00337"/>
<evidence type="ECO:0000256" key="3">
    <source>
        <dbReference type="ARBA" id="ARBA00022737"/>
    </source>
</evidence>
<dbReference type="GO" id="GO:0016829">
    <property type="term" value="F:lyase activity"/>
    <property type="evidence" value="ECO:0007669"/>
    <property type="project" value="UniProtKB-KW"/>
</dbReference>